<evidence type="ECO:0000256" key="8">
    <source>
        <dbReference type="SAM" id="MobiDB-lite"/>
    </source>
</evidence>
<feature type="domain" description="C2H2-type" evidence="9">
    <location>
        <begin position="372"/>
        <end position="399"/>
    </location>
</feature>
<feature type="compositionally biased region" description="Polar residues" evidence="8">
    <location>
        <begin position="113"/>
        <end position="129"/>
    </location>
</feature>
<evidence type="ECO:0000313" key="11">
    <source>
        <dbReference type="Proteomes" id="UP000053825"/>
    </source>
</evidence>
<evidence type="ECO:0000256" key="7">
    <source>
        <dbReference type="PROSITE-ProRule" id="PRU00042"/>
    </source>
</evidence>
<keyword evidence="4 7" id="KW-0863">Zinc-finger</keyword>
<dbReference type="PANTHER" id="PTHR24394:SF29">
    <property type="entry name" value="MYONEURIN"/>
    <property type="match status" value="1"/>
</dbReference>
<dbReference type="PROSITE" id="PS50157">
    <property type="entry name" value="ZINC_FINGER_C2H2_2"/>
    <property type="match status" value="6"/>
</dbReference>
<dbReference type="SUPFAM" id="SSF57667">
    <property type="entry name" value="beta-beta-alpha zinc fingers"/>
    <property type="match status" value="2"/>
</dbReference>
<dbReference type="GO" id="GO:0005634">
    <property type="term" value="C:nucleus"/>
    <property type="evidence" value="ECO:0007669"/>
    <property type="project" value="UniProtKB-SubCell"/>
</dbReference>
<dbReference type="EMBL" id="KQ414645">
    <property type="protein sequence ID" value="KOC66642.1"/>
    <property type="molecule type" value="Genomic_DNA"/>
</dbReference>
<evidence type="ECO:0000256" key="6">
    <source>
        <dbReference type="ARBA" id="ARBA00023242"/>
    </source>
</evidence>
<evidence type="ECO:0000256" key="1">
    <source>
        <dbReference type="ARBA" id="ARBA00004123"/>
    </source>
</evidence>
<keyword evidence="3" id="KW-0677">Repeat</keyword>
<accession>A0A0L7R6X8</accession>
<evidence type="ECO:0000259" key="9">
    <source>
        <dbReference type="PROSITE" id="PS50157"/>
    </source>
</evidence>
<dbReference type="GO" id="GO:0000981">
    <property type="term" value="F:DNA-binding transcription factor activity, RNA polymerase II-specific"/>
    <property type="evidence" value="ECO:0007669"/>
    <property type="project" value="TreeGrafter"/>
</dbReference>
<dbReference type="Proteomes" id="UP000053825">
    <property type="component" value="Unassembled WGS sequence"/>
</dbReference>
<feature type="region of interest" description="Disordered" evidence="8">
    <location>
        <begin position="22"/>
        <end position="55"/>
    </location>
</feature>
<name>A0A0L7R6X8_9HYME</name>
<feature type="domain" description="C2H2-type" evidence="9">
    <location>
        <begin position="401"/>
        <end position="428"/>
    </location>
</feature>
<keyword evidence="11" id="KW-1185">Reference proteome</keyword>
<organism evidence="10 11">
    <name type="scientific">Habropoda laboriosa</name>
    <dbReference type="NCBI Taxonomy" id="597456"/>
    <lineage>
        <taxon>Eukaryota</taxon>
        <taxon>Metazoa</taxon>
        <taxon>Ecdysozoa</taxon>
        <taxon>Arthropoda</taxon>
        <taxon>Hexapoda</taxon>
        <taxon>Insecta</taxon>
        <taxon>Pterygota</taxon>
        <taxon>Neoptera</taxon>
        <taxon>Endopterygota</taxon>
        <taxon>Hymenoptera</taxon>
        <taxon>Apocrita</taxon>
        <taxon>Aculeata</taxon>
        <taxon>Apoidea</taxon>
        <taxon>Anthophila</taxon>
        <taxon>Apidae</taxon>
        <taxon>Habropoda</taxon>
    </lineage>
</organism>
<dbReference type="PROSITE" id="PS00028">
    <property type="entry name" value="ZINC_FINGER_C2H2_1"/>
    <property type="match status" value="4"/>
</dbReference>
<evidence type="ECO:0000256" key="5">
    <source>
        <dbReference type="ARBA" id="ARBA00022833"/>
    </source>
</evidence>
<feature type="domain" description="C2H2-type" evidence="9">
    <location>
        <begin position="485"/>
        <end position="509"/>
    </location>
</feature>
<feature type="domain" description="C2H2-type" evidence="9">
    <location>
        <begin position="218"/>
        <end position="250"/>
    </location>
</feature>
<dbReference type="AlphaFoldDB" id="A0A0L7R6X8"/>
<dbReference type="Gene3D" id="3.30.160.60">
    <property type="entry name" value="Classic Zinc Finger"/>
    <property type="match status" value="3"/>
</dbReference>
<gene>
    <name evidence="10" type="ORF">WH47_00950</name>
</gene>
<dbReference type="InterPro" id="IPR022755">
    <property type="entry name" value="Znf_C2H2_jaz"/>
</dbReference>
<dbReference type="OrthoDB" id="1405595at2759"/>
<proteinExistence type="predicted"/>
<feature type="domain" description="C2H2-type" evidence="9">
    <location>
        <begin position="429"/>
        <end position="456"/>
    </location>
</feature>
<dbReference type="InterPro" id="IPR036236">
    <property type="entry name" value="Znf_C2H2_sf"/>
</dbReference>
<evidence type="ECO:0000313" key="10">
    <source>
        <dbReference type="EMBL" id="KOC66642.1"/>
    </source>
</evidence>
<dbReference type="InterPro" id="IPR013087">
    <property type="entry name" value="Znf_C2H2_type"/>
</dbReference>
<evidence type="ECO:0000256" key="4">
    <source>
        <dbReference type="ARBA" id="ARBA00022771"/>
    </source>
</evidence>
<feature type="region of interest" description="Disordered" evidence="8">
    <location>
        <begin position="91"/>
        <end position="129"/>
    </location>
</feature>
<feature type="domain" description="C2H2-type" evidence="9">
    <location>
        <begin position="457"/>
        <end position="484"/>
    </location>
</feature>
<evidence type="ECO:0000256" key="2">
    <source>
        <dbReference type="ARBA" id="ARBA00022723"/>
    </source>
</evidence>
<feature type="compositionally biased region" description="Polar residues" evidence="8">
    <location>
        <begin position="22"/>
        <end position="33"/>
    </location>
</feature>
<dbReference type="Pfam" id="PF12171">
    <property type="entry name" value="zf-C2H2_jaz"/>
    <property type="match status" value="1"/>
</dbReference>
<dbReference type="GO" id="GO:0008270">
    <property type="term" value="F:zinc ion binding"/>
    <property type="evidence" value="ECO:0007669"/>
    <property type="project" value="UniProtKB-KW"/>
</dbReference>
<protein>
    <submittedName>
        <fullName evidence="10">Gastrula zinc finger protein XlCGF57.1</fullName>
    </submittedName>
</protein>
<dbReference type="STRING" id="597456.A0A0L7R6X8"/>
<evidence type="ECO:0000256" key="3">
    <source>
        <dbReference type="ARBA" id="ARBA00022737"/>
    </source>
</evidence>
<dbReference type="Pfam" id="PF00096">
    <property type="entry name" value="zf-C2H2"/>
    <property type="match status" value="3"/>
</dbReference>
<dbReference type="SMART" id="SM00355">
    <property type="entry name" value="ZnF_C2H2"/>
    <property type="match status" value="6"/>
</dbReference>
<feature type="compositionally biased region" description="Basic and acidic residues" evidence="8">
    <location>
        <begin position="91"/>
        <end position="100"/>
    </location>
</feature>
<keyword evidence="2" id="KW-0479">Metal-binding</keyword>
<reference evidence="10 11" key="1">
    <citation type="submission" date="2015-07" db="EMBL/GenBank/DDBJ databases">
        <title>The genome of Habropoda laboriosa.</title>
        <authorList>
            <person name="Pan H."/>
            <person name="Kapheim K."/>
        </authorList>
    </citation>
    <scope>NUCLEOTIDE SEQUENCE [LARGE SCALE GENOMIC DNA]</scope>
    <source>
        <strain evidence="10">0110345459</strain>
    </source>
</reference>
<sequence length="511" mass="58760">MRVKTVPRQRIVPVNGISETVSEIVTEPGQSSASRRRKEVSDDEEDVSHGSNERTMCNLDVNQLGDRSVKEEKKDGTLNYCEEALDMSIKQKTEAPEKDSSIAGPSRRRCFASHSQKGPKSSICDNDNNNIPRLNSEKKNCCCVTASSSRQDSQSCESEPSVSANNDDRLTVAVNLCIKDFEKKEIPPKKLKDTVLFKIMTDSAFLENIQNHKRPRRYVCQFCKKEFVNNDDLTDHMDVKKEKSHQTEASERNSSVCCSLAGPSNCYLHSEERTKDCVPNDDNNNVHVTIKTIFHSSSCSVTGSSGGQDCKSNDDRLTEAVNLCKKDRLEEDVSRRSESSCNEKLENTVLFKIMTDPAFLENIQNHKRSRRYMCQFCKQEFLNNDELTDHMDVKKDESNQVVCCACKKTFAQKRYLRYHQRCHSERTKFTCDICTKKYTRMDNLSRHNTFHVNPGKFSCTYCEKTFARKDLLNKHLKCHDSKYRFFCEACQKYFKDPLMLDTHRKSFHSIV</sequence>
<keyword evidence="6" id="KW-0539">Nucleus</keyword>
<keyword evidence="5" id="KW-0862">Zinc</keyword>
<dbReference type="PANTHER" id="PTHR24394">
    <property type="entry name" value="ZINC FINGER PROTEIN"/>
    <property type="match status" value="1"/>
</dbReference>
<comment type="subcellular location">
    <subcellularLocation>
        <location evidence="1">Nucleus</location>
    </subcellularLocation>
</comment>